<dbReference type="Pfam" id="PF00581">
    <property type="entry name" value="Rhodanese"/>
    <property type="match status" value="1"/>
</dbReference>
<feature type="domain" description="Rhodanese" evidence="2">
    <location>
        <begin position="41"/>
        <end position="126"/>
    </location>
</feature>
<dbReference type="SUPFAM" id="SSF52821">
    <property type="entry name" value="Rhodanese/Cell cycle control phosphatase"/>
    <property type="match status" value="1"/>
</dbReference>
<dbReference type="EMBL" id="AEUZ02000001">
    <property type="protein sequence ID" value="EHJ57763.1"/>
    <property type="molecule type" value="Genomic_DNA"/>
</dbReference>
<dbReference type="SMART" id="SM00450">
    <property type="entry name" value="RHOD"/>
    <property type="match status" value="1"/>
</dbReference>
<dbReference type="CDD" id="cd00158">
    <property type="entry name" value="RHOD"/>
    <property type="match status" value="1"/>
</dbReference>
<keyword evidence="1" id="KW-0472">Membrane</keyword>
<dbReference type="AlphaFoldDB" id="G5KD55"/>
<evidence type="ECO:0000256" key="1">
    <source>
        <dbReference type="SAM" id="Phobius"/>
    </source>
</evidence>
<feature type="transmembrane region" description="Helical" evidence="1">
    <location>
        <begin position="6"/>
        <end position="24"/>
    </location>
</feature>
<comment type="caution">
    <text evidence="3">The sequence shown here is derived from an EMBL/GenBank/DDBJ whole genome shotgun (WGS) entry which is preliminary data.</text>
</comment>
<organism evidence="3 4">
    <name type="scientific">Streptococcus urinalis 2285-97</name>
    <dbReference type="NCBI Taxonomy" id="764291"/>
    <lineage>
        <taxon>Bacteria</taxon>
        <taxon>Bacillati</taxon>
        <taxon>Bacillota</taxon>
        <taxon>Bacilli</taxon>
        <taxon>Lactobacillales</taxon>
        <taxon>Streptococcaceae</taxon>
        <taxon>Streptococcus</taxon>
    </lineage>
</organism>
<dbReference type="RefSeq" id="WP_006740457.1">
    <property type="nucleotide sequence ID" value="NZ_AEUZ02000001.1"/>
</dbReference>
<evidence type="ECO:0000313" key="3">
    <source>
        <dbReference type="EMBL" id="EHJ57763.1"/>
    </source>
</evidence>
<dbReference type="PROSITE" id="PS50206">
    <property type="entry name" value="RHODANESE_3"/>
    <property type="match status" value="1"/>
</dbReference>
<protein>
    <submittedName>
        <fullName evidence="3">Rhodanese-like protein</fullName>
    </submittedName>
</protein>
<proteinExistence type="predicted"/>
<name>G5KD55_9STRE</name>
<accession>G5KD55</accession>
<dbReference type="STRING" id="764291.STRUR_0574"/>
<dbReference type="Gene3D" id="3.40.250.10">
    <property type="entry name" value="Rhodanese-like domain"/>
    <property type="match status" value="1"/>
</dbReference>
<dbReference type="Proteomes" id="UP000005388">
    <property type="component" value="Unassembled WGS sequence"/>
</dbReference>
<evidence type="ECO:0000259" key="2">
    <source>
        <dbReference type="PROSITE" id="PS50206"/>
    </source>
</evidence>
<dbReference type="PANTHER" id="PTHR43031:SF18">
    <property type="entry name" value="RHODANESE-RELATED SULFURTRANSFERASES"/>
    <property type="match status" value="1"/>
</dbReference>
<sequence length="128" mass="14747">MSVGVIILWIILLGIIAYFAWNYYSLRKTANFIDNDEFKHLAKSGQVIDVREPSSFQNKHILGARNFPPAQFKASLTALRKDKPVLLYDNLRGQNIARSIRILKKEGFKSIYVLQDGLDHWNGKIKEK</sequence>
<dbReference type="InterPro" id="IPR050229">
    <property type="entry name" value="GlpE_sulfurtransferase"/>
</dbReference>
<keyword evidence="1" id="KW-0812">Transmembrane</keyword>
<dbReference type="InterPro" id="IPR001763">
    <property type="entry name" value="Rhodanese-like_dom"/>
</dbReference>
<keyword evidence="4" id="KW-1185">Reference proteome</keyword>
<dbReference type="InterPro" id="IPR036873">
    <property type="entry name" value="Rhodanese-like_dom_sf"/>
</dbReference>
<reference evidence="3 4" key="1">
    <citation type="journal article" date="2014" name="Int. J. Syst. Evol. Microbiol.">
        <title>Phylogenomics and the dynamic genome evolution of the genus Streptococcus.</title>
        <authorList>
            <consortium name="The Broad Institute Genome Sequencing Platform"/>
            <person name="Richards V.P."/>
            <person name="Palmer S.R."/>
            <person name="Pavinski Bitar P.D."/>
            <person name="Qin X."/>
            <person name="Weinstock G.M."/>
            <person name="Highlander S.K."/>
            <person name="Town C.D."/>
            <person name="Burne R.A."/>
            <person name="Stanhope M.J."/>
        </authorList>
    </citation>
    <scope>NUCLEOTIDE SEQUENCE [LARGE SCALE GENOMIC DNA]</scope>
    <source>
        <strain evidence="3 4">2285-97</strain>
    </source>
</reference>
<keyword evidence="1" id="KW-1133">Transmembrane helix</keyword>
<evidence type="ECO:0000313" key="4">
    <source>
        <dbReference type="Proteomes" id="UP000005388"/>
    </source>
</evidence>
<dbReference type="PANTHER" id="PTHR43031">
    <property type="entry name" value="FAD-DEPENDENT OXIDOREDUCTASE"/>
    <property type="match status" value="1"/>
</dbReference>
<dbReference type="eggNOG" id="COG0607">
    <property type="taxonomic scope" value="Bacteria"/>
</dbReference>
<gene>
    <name evidence="3" type="ORF">STRUR_0574</name>
</gene>